<dbReference type="AlphaFoldDB" id="A0A3M7QGP6"/>
<name>A0A3M7QGP6_BRAPC</name>
<evidence type="ECO:0000313" key="2">
    <source>
        <dbReference type="EMBL" id="RNA10616.1"/>
    </source>
</evidence>
<feature type="transmembrane region" description="Helical" evidence="1">
    <location>
        <begin position="32"/>
        <end position="50"/>
    </location>
</feature>
<accession>A0A3M7QGP6</accession>
<comment type="caution">
    <text evidence="2">The sequence shown here is derived from an EMBL/GenBank/DDBJ whole genome shotgun (WGS) entry which is preliminary data.</text>
</comment>
<evidence type="ECO:0000313" key="3">
    <source>
        <dbReference type="Proteomes" id="UP000276133"/>
    </source>
</evidence>
<evidence type="ECO:0000256" key="1">
    <source>
        <dbReference type="SAM" id="Phobius"/>
    </source>
</evidence>
<keyword evidence="1" id="KW-0812">Transmembrane</keyword>
<dbReference type="EMBL" id="REGN01006152">
    <property type="protein sequence ID" value="RNA10616.1"/>
    <property type="molecule type" value="Genomic_DNA"/>
</dbReference>
<gene>
    <name evidence="2" type="ORF">BpHYR1_024422</name>
</gene>
<reference evidence="2 3" key="1">
    <citation type="journal article" date="2018" name="Sci. Rep.">
        <title>Genomic signatures of local adaptation to the degree of environmental predictability in rotifers.</title>
        <authorList>
            <person name="Franch-Gras L."/>
            <person name="Hahn C."/>
            <person name="Garcia-Roger E.M."/>
            <person name="Carmona M.J."/>
            <person name="Serra M."/>
            <person name="Gomez A."/>
        </authorList>
    </citation>
    <scope>NUCLEOTIDE SEQUENCE [LARGE SCALE GENOMIC DNA]</scope>
    <source>
        <strain evidence="2">HYR1</strain>
    </source>
</reference>
<keyword evidence="3" id="KW-1185">Reference proteome</keyword>
<protein>
    <submittedName>
        <fullName evidence="2">Uncharacterized protein</fullName>
    </submittedName>
</protein>
<organism evidence="2 3">
    <name type="scientific">Brachionus plicatilis</name>
    <name type="common">Marine rotifer</name>
    <name type="synonym">Brachionus muelleri</name>
    <dbReference type="NCBI Taxonomy" id="10195"/>
    <lineage>
        <taxon>Eukaryota</taxon>
        <taxon>Metazoa</taxon>
        <taxon>Spiralia</taxon>
        <taxon>Gnathifera</taxon>
        <taxon>Rotifera</taxon>
        <taxon>Eurotatoria</taxon>
        <taxon>Monogononta</taxon>
        <taxon>Pseudotrocha</taxon>
        <taxon>Ploima</taxon>
        <taxon>Brachionidae</taxon>
        <taxon>Brachionus</taxon>
    </lineage>
</organism>
<proteinExistence type="predicted"/>
<dbReference type="Proteomes" id="UP000276133">
    <property type="component" value="Unassembled WGS sequence"/>
</dbReference>
<sequence>MRIIEKEKGEMKKNIDIPCCYDTLNSPYFTRFYFLAFFAIKLFAALSLNVDPFRMNLLDKIIINLNYLEFIKILRAFLNQMV</sequence>
<keyword evidence="1" id="KW-0472">Membrane</keyword>
<keyword evidence="1" id="KW-1133">Transmembrane helix</keyword>